<gene>
    <name evidence="1" type="ORF">EZS27_017698</name>
</gene>
<comment type="caution">
    <text evidence="1">The sequence shown here is derived from an EMBL/GenBank/DDBJ whole genome shotgun (WGS) entry which is preliminary data.</text>
</comment>
<proteinExistence type="predicted"/>
<accession>A0A5J4RKQ2</accession>
<evidence type="ECO:0000313" key="1">
    <source>
        <dbReference type="EMBL" id="KAA6333945.1"/>
    </source>
</evidence>
<name>A0A5J4RKQ2_9ZZZZ</name>
<organism evidence="1">
    <name type="scientific">termite gut metagenome</name>
    <dbReference type="NCBI Taxonomy" id="433724"/>
    <lineage>
        <taxon>unclassified sequences</taxon>
        <taxon>metagenomes</taxon>
        <taxon>organismal metagenomes</taxon>
    </lineage>
</organism>
<protein>
    <submittedName>
        <fullName evidence="1">Uncharacterized protein</fullName>
    </submittedName>
</protein>
<dbReference type="EMBL" id="SNRY01001053">
    <property type="protein sequence ID" value="KAA6333945.1"/>
    <property type="molecule type" value="Genomic_DNA"/>
</dbReference>
<dbReference type="AlphaFoldDB" id="A0A5J4RKQ2"/>
<sequence>MRHFSLRNFQITNIGTKGELHEYYQRKVAGGRNKMAVINAVRAKLVYPNVYRDTK</sequence>
<reference evidence="1" key="1">
    <citation type="submission" date="2019-03" db="EMBL/GenBank/DDBJ databases">
        <title>Single cell metagenomics reveals metabolic interactions within the superorganism composed of flagellate Streblomastix strix and complex community of Bacteroidetes bacteria on its surface.</title>
        <authorList>
            <person name="Treitli S.C."/>
            <person name="Kolisko M."/>
            <person name="Husnik F."/>
            <person name="Keeling P."/>
            <person name="Hampl V."/>
        </authorList>
    </citation>
    <scope>NUCLEOTIDE SEQUENCE</scope>
    <source>
        <strain evidence="1">STM</strain>
    </source>
</reference>